<protein>
    <submittedName>
        <fullName evidence="1">Uncharacterized protein</fullName>
    </submittedName>
</protein>
<gene>
    <name evidence="1" type="ORF">LCGC14_2165830</name>
</gene>
<name>A0A0F9DRC8_9ZZZZ</name>
<reference evidence="1" key="1">
    <citation type="journal article" date="2015" name="Nature">
        <title>Complex archaea that bridge the gap between prokaryotes and eukaryotes.</title>
        <authorList>
            <person name="Spang A."/>
            <person name="Saw J.H."/>
            <person name="Jorgensen S.L."/>
            <person name="Zaremba-Niedzwiedzka K."/>
            <person name="Martijn J."/>
            <person name="Lind A.E."/>
            <person name="van Eijk R."/>
            <person name="Schleper C."/>
            <person name="Guy L."/>
            <person name="Ettema T.J."/>
        </authorList>
    </citation>
    <scope>NUCLEOTIDE SEQUENCE</scope>
</reference>
<accession>A0A0F9DRC8</accession>
<comment type="caution">
    <text evidence="1">The sequence shown here is derived from an EMBL/GenBank/DDBJ whole genome shotgun (WGS) entry which is preliminary data.</text>
</comment>
<evidence type="ECO:0000313" key="1">
    <source>
        <dbReference type="EMBL" id="KKL64363.1"/>
    </source>
</evidence>
<dbReference type="EMBL" id="LAZR01027868">
    <property type="protein sequence ID" value="KKL64363.1"/>
    <property type="molecule type" value="Genomic_DNA"/>
</dbReference>
<sequence length="55" mass="6357">MTDTGENDDCGQPCPPDTDCEECVRYWARMRDEGYWKDITGWTDKGLREIIKGAK</sequence>
<organism evidence="1">
    <name type="scientific">marine sediment metagenome</name>
    <dbReference type="NCBI Taxonomy" id="412755"/>
    <lineage>
        <taxon>unclassified sequences</taxon>
        <taxon>metagenomes</taxon>
        <taxon>ecological metagenomes</taxon>
    </lineage>
</organism>
<proteinExistence type="predicted"/>
<dbReference type="AlphaFoldDB" id="A0A0F9DRC8"/>